<dbReference type="RefSeq" id="WP_218122222.1">
    <property type="nucleotide sequence ID" value="NZ_FNBT01000001.1"/>
</dbReference>
<evidence type="ECO:0000313" key="3">
    <source>
        <dbReference type="Proteomes" id="UP000199406"/>
    </source>
</evidence>
<organism evidence="2 3">
    <name type="scientific">Blastococcus aurantiacus</name>
    <dbReference type="NCBI Taxonomy" id="1550231"/>
    <lineage>
        <taxon>Bacteria</taxon>
        <taxon>Bacillati</taxon>
        <taxon>Actinomycetota</taxon>
        <taxon>Actinomycetes</taxon>
        <taxon>Geodermatophilales</taxon>
        <taxon>Geodermatophilaceae</taxon>
        <taxon>Blastococcus</taxon>
    </lineage>
</organism>
<dbReference type="AlphaFoldDB" id="A0A1G7HJL5"/>
<dbReference type="GO" id="GO:0003677">
    <property type="term" value="F:DNA binding"/>
    <property type="evidence" value="ECO:0007669"/>
    <property type="project" value="UniProtKB-KW"/>
</dbReference>
<dbReference type="STRING" id="1550231.SAMN05660662_0651"/>
<feature type="domain" description="HTH marR-type" evidence="1">
    <location>
        <begin position="31"/>
        <end position="133"/>
    </location>
</feature>
<sequence length="146" mass="15151">MTDPAPPGPPATSPAVLLVALGRQVETRLNRALETAGLSLRLMGALGHLARQPGLSYTELASRARVTPQSMHATVASLIDAGAVAPAGTGRGRRALLEVTPRGHRLLAAGQEAVAAVDAELRELGALPTDQELFRLTTAVAGRRPE</sequence>
<dbReference type="GO" id="GO:0003700">
    <property type="term" value="F:DNA-binding transcription factor activity"/>
    <property type="evidence" value="ECO:0007669"/>
    <property type="project" value="InterPro"/>
</dbReference>
<keyword evidence="3" id="KW-1185">Reference proteome</keyword>
<keyword evidence="2" id="KW-0238">DNA-binding</keyword>
<proteinExistence type="predicted"/>
<gene>
    <name evidence="2" type="ORF">SAMN05660662_0651</name>
</gene>
<reference evidence="3" key="1">
    <citation type="submission" date="2016-10" db="EMBL/GenBank/DDBJ databases">
        <authorList>
            <person name="Varghese N."/>
            <person name="Submissions S."/>
        </authorList>
    </citation>
    <scope>NUCLEOTIDE SEQUENCE [LARGE SCALE GENOMIC DNA]</scope>
    <source>
        <strain evidence="3">DSM 44268</strain>
    </source>
</reference>
<evidence type="ECO:0000259" key="1">
    <source>
        <dbReference type="SMART" id="SM00347"/>
    </source>
</evidence>
<protein>
    <submittedName>
        <fullName evidence="2">DNA-binding transcriptional regulator, MarR family</fullName>
    </submittedName>
</protein>
<dbReference type="InterPro" id="IPR036390">
    <property type="entry name" value="WH_DNA-bd_sf"/>
</dbReference>
<dbReference type="Gene3D" id="1.10.10.10">
    <property type="entry name" value="Winged helix-like DNA-binding domain superfamily/Winged helix DNA-binding domain"/>
    <property type="match status" value="1"/>
</dbReference>
<dbReference type="InterPro" id="IPR036388">
    <property type="entry name" value="WH-like_DNA-bd_sf"/>
</dbReference>
<dbReference type="SMART" id="SM00347">
    <property type="entry name" value="HTH_MARR"/>
    <property type="match status" value="1"/>
</dbReference>
<dbReference type="InterPro" id="IPR000835">
    <property type="entry name" value="HTH_MarR-typ"/>
</dbReference>
<dbReference type="EMBL" id="FNBT01000001">
    <property type="protein sequence ID" value="SDF00464.1"/>
    <property type="molecule type" value="Genomic_DNA"/>
</dbReference>
<dbReference type="SUPFAM" id="SSF46785">
    <property type="entry name" value="Winged helix' DNA-binding domain"/>
    <property type="match status" value="1"/>
</dbReference>
<dbReference type="Pfam" id="PF12802">
    <property type="entry name" value="MarR_2"/>
    <property type="match status" value="1"/>
</dbReference>
<dbReference type="Proteomes" id="UP000199406">
    <property type="component" value="Unassembled WGS sequence"/>
</dbReference>
<accession>A0A1G7HJL5</accession>
<name>A0A1G7HJL5_9ACTN</name>
<evidence type="ECO:0000313" key="2">
    <source>
        <dbReference type="EMBL" id="SDF00464.1"/>
    </source>
</evidence>